<reference evidence="1 2" key="1">
    <citation type="submission" date="2011-01" db="EMBL/GenBank/DDBJ databases">
        <authorList>
            <person name="Muzny D."/>
            <person name="Qin X."/>
            <person name="Deng J."/>
            <person name="Jiang H."/>
            <person name="Liu Y."/>
            <person name="Qu J."/>
            <person name="Song X.-Z."/>
            <person name="Zhang L."/>
            <person name="Thornton R."/>
            <person name="Coyle M."/>
            <person name="Francisco L."/>
            <person name="Jackson L."/>
            <person name="Javaid M."/>
            <person name="Korchina V."/>
            <person name="Kovar C."/>
            <person name="Mata R."/>
            <person name="Mathew T."/>
            <person name="Ngo R."/>
            <person name="Nguyen L."/>
            <person name="Nguyen N."/>
            <person name="Okwuonu G."/>
            <person name="Ongeri F."/>
            <person name="Pham C."/>
            <person name="Simmons D."/>
            <person name="Wilczek-Boney K."/>
            <person name="Hale W."/>
            <person name="Jakkamsetti A."/>
            <person name="Pham P."/>
            <person name="Ruth R."/>
            <person name="San Lucas F."/>
            <person name="Warren J."/>
            <person name="Zhang J."/>
            <person name="Zhao Z."/>
            <person name="Zhou C."/>
            <person name="Zhu D."/>
            <person name="Lee S."/>
            <person name="Bess C."/>
            <person name="Blankenburg K."/>
            <person name="Forbes L."/>
            <person name="Fu Q."/>
            <person name="Gubbala S."/>
            <person name="Hirani K."/>
            <person name="Jayaseelan J.C."/>
            <person name="Lara F."/>
            <person name="Munidasa M."/>
            <person name="Palculict T."/>
            <person name="Patil S."/>
            <person name="Pu L.-L."/>
            <person name="Saada N."/>
            <person name="Tang L."/>
            <person name="Weissenberger G."/>
            <person name="Zhu Y."/>
            <person name="Hemphill L."/>
            <person name="Shang Y."/>
            <person name="Youmans B."/>
            <person name="Ayvaz T."/>
            <person name="Ross M."/>
            <person name="Santibanez J."/>
            <person name="Aqrawi P."/>
            <person name="Gross S."/>
            <person name="Joshi V."/>
            <person name="Fowler G."/>
            <person name="Nazareth L."/>
            <person name="Reid J."/>
            <person name="Worley K."/>
            <person name="Petrosino J."/>
            <person name="Highlander S."/>
            <person name="Gibbs R."/>
        </authorList>
    </citation>
    <scope>NUCLEOTIDE SEQUENCE [LARGE SCALE GENOMIC DNA]</scope>
    <source>
        <strain evidence="1 2">DSM 16608</strain>
    </source>
</reference>
<accession>F0FAZ0</accession>
<dbReference type="eggNOG" id="COG5587">
    <property type="taxonomic scope" value="Bacteria"/>
</dbReference>
<gene>
    <name evidence="1" type="ORF">HMPREF9141_2757</name>
</gene>
<comment type="caution">
    <text evidence="1">The sequence shown here is derived from an EMBL/GenBank/DDBJ whole genome shotgun (WGS) entry which is preliminary data.</text>
</comment>
<dbReference type="HOGENOM" id="CLU_036742_2_0_10"/>
<evidence type="ECO:0000313" key="2">
    <source>
        <dbReference type="Proteomes" id="UP000005697"/>
    </source>
</evidence>
<name>F0FAZ0_9BACT</name>
<dbReference type="PANTHER" id="PTHR36452">
    <property type="entry name" value="CHROMOSOME 12, WHOLE GENOME SHOTGUN SEQUENCE"/>
    <property type="match status" value="1"/>
</dbReference>
<dbReference type="PANTHER" id="PTHR36452:SF1">
    <property type="entry name" value="DUF2461 DOMAIN-CONTAINING PROTEIN"/>
    <property type="match status" value="1"/>
</dbReference>
<dbReference type="Pfam" id="PF09365">
    <property type="entry name" value="DUF2461"/>
    <property type="match status" value="1"/>
</dbReference>
<evidence type="ECO:0000313" key="1">
    <source>
        <dbReference type="EMBL" id="EGC18753.1"/>
    </source>
</evidence>
<dbReference type="InterPro" id="IPR012808">
    <property type="entry name" value="CHP02453"/>
</dbReference>
<sequence>MSQADEEQQIIKSGFQAQKELRPTAIFRYMPQPNSFGPAPLTLLTSLTAKHKSAKQEEMNTKKIMHFLEGIAANNNRQWFQEHKAEYDAVKADFEKGVDQVISCLATFDEEVSHLTAKDCTYRFYRDVRFSPDKSPYKRHFGAYICAHGRKALRGGYYIHLQPGNCLVAVGCYWLPTNILTSCRNEIMANIDEWRKDVENPDFAKLFGRPNEGRWTDDKVSKKGFGLASLKTVPKGFPKDYEFLQYLRMKDYCCWVSVPDDFFEGGNWLGKLENICKTGKPMMDFINNVVDDYE</sequence>
<dbReference type="Proteomes" id="UP000005697">
    <property type="component" value="Unassembled WGS sequence"/>
</dbReference>
<protein>
    <submittedName>
        <fullName evidence="1">TIGR02453 family protein</fullName>
    </submittedName>
</protein>
<dbReference type="NCBIfam" id="TIGR02453">
    <property type="entry name" value="TIGR02453 family protein"/>
    <property type="match status" value="1"/>
</dbReference>
<keyword evidence="2" id="KW-1185">Reference proteome</keyword>
<organism evidence="1 2">
    <name type="scientific">Prevotella multiformis DSM 16608</name>
    <dbReference type="NCBI Taxonomy" id="888743"/>
    <lineage>
        <taxon>Bacteria</taxon>
        <taxon>Pseudomonadati</taxon>
        <taxon>Bacteroidota</taxon>
        <taxon>Bacteroidia</taxon>
        <taxon>Bacteroidales</taxon>
        <taxon>Prevotellaceae</taxon>
        <taxon>Prevotella</taxon>
    </lineage>
</organism>
<dbReference type="STRING" id="888743.HMPREF9141_2757"/>
<proteinExistence type="predicted"/>
<dbReference type="AlphaFoldDB" id="F0FAZ0"/>
<dbReference type="EMBL" id="AEWX01000047">
    <property type="protein sequence ID" value="EGC18753.1"/>
    <property type="molecule type" value="Genomic_DNA"/>
</dbReference>